<keyword evidence="5" id="KW-0175">Coiled coil</keyword>
<evidence type="ECO:0000256" key="8">
    <source>
        <dbReference type="SAM" id="MobiDB-lite"/>
    </source>
</evidence>
<dbReference type="OrthoDB" id="5424147at2759"/>
<name>A0A1E4SXQ9_9ASCO</name>
<protein>
    <submittedName>
        <fullName evidence="10">Uncharacterized protein</fullName>
    </submittedName>
</protein>
<feature type="transmembrane region" description="Helical" evidence="9">
    <location>
        <begin position="245"/>
        <end position="264"/>
    </location>
</feature>
<keyword evidence="3 9" id="KW-0812">Transmembrane</keyword>
<dbReference type="Gene3D" id="1.20.5.340">
    <property type="match status" value="1"/>
</dbReference>
<feature type="region of interest" description="Disordered" evidence="8">
    <location>
        <begin position="1"/>
        <end position="26"/>
    </location>
</feature>
<dbReference type="PANTHER" id="PTHR14360:SF12">
    <property type="entry name" value="MOZ PROTEIN REPRESENTS A CHROMATIN-ASSOCIATED ACETYLTRANSFERASE"/>
    <property type="match status" value="1"/>
</dbReference>
<dbReference type="InterPro" id="IPR024461">
    <property type="entry name" value="CCDC90-like"/>
</dbReference>
<organism evidence="10 11">
    <name type="scientific">[Candida] arabinofermentans NRRL YB-2248</name>
    <dbReference type="NCBI Taxonomy" id="983967"/>
    <lineage>
        <taxon>Eukaryota</taxon>
        <taxon>Fungi</taxon>
        <taxon>Dikarya</taxon>
        <taxon>Ascomycota</taxon>
        <taxon>Saccharomycotina</taxon>
        <taxon>Pichiomycetes</taxon>
        <taxon>Pichiales</taxon>
        <taxon>Pichiaceae</taxon>
        <taxon>Ogataea</taxon>
        <taxon>Ogataea/Candida clade</taxon>
    </lineage>
</organism>
<gene>
    <name evidence="10" type="ORF">CANARDRAFT_183296</name>
</gene>
<evidence type="ECO:0000256" key="7">
    <source>
        <dbReference type="ARBA" id="ARBA00023136"/>
    </source>
</evidence>
<dbReference type="EMBL" id="KV453857">
    <property type="protein sequence ID" value="ODV84284.1"/>
    <property type="molecule type" value="Genomic_DNA"/>
</dbReference>
<keyword evidence="6" id="KW-0496">Mitochondrion</keyword>
<accession>A0A1E4SXQ9</accession>
<dbReference type="STRING" id="983967.A0A1E4SXQ9"/>
<proteinExistence type="predicted"/>
<evidence type="ECO:0000256" key="5">
    <source>
        <dbReference type="ARBA" id="ARBA00023054"/>
    </source>
</evidence>
<dbReference type="PANTHER" id="PTHR14360">
    <property type="entry name" value="PROTEIN FMP32, MITOCHONDRIAL"/>
    <property type="match status" value="1"/>
</dbReference>
<feature type="non-terminal residue" evidence="10">
    <location>
        <position position="316"/>
    </location>
</feature>
<evidence type="ECO:0000313" key="11">
    <source>
        <dbReference type="Proteomes" id="UP000094801"/>
    </source>
</evidence>
<dbReference type="Pfam" id="PF07798">
    <property type="entry name" value="CCDC90-like"/>
    <property type="match status" value="1"/>
</dbReference>
<keyword evidence="11" id="KW-1185">Reference proteome</keyword>
<reference evidence="11" key="1">
    <citation type="submission" date="2016-04" db="EMBL/GenBank/DDBJ databases">
        <title>Comparative genomics of biotechnologically important yeasts.</title>
        <authorList>
            <consortium name="DOE Joint Genome Institute"/>
            <person name="Riley R."/>
            <person name="Haridas S."/>
            <person name="Wolfe K.H."/>
            <person name="Lopes M.R."/>
            <person name="Hittinger C.T."/>
            <person name="Goker M."/>
            <person name="Salamov A."/>
            <person name="Wisecaver J."/>
            <person name="Long T.M."/>
            <person name="Aerts A.L."/>
            <person name="Barry K."/>
            <person name="Choi C."/>
            <person name="Clum A."/>
            <person name="Coughlan A.Y."/>
            <person name="Deshpande S."/>
            <person name="Douglass A.P."/>
            <person name="Hanson S.J."/>
            <person name="Klenk H.-P."/>
            <person name="Labutti K."/>
            <person name="Lapidus A."/>
            <person name="Lindquist E."/>
            <person name="Lipzen A."/>
            <person name="Meier-Kolthoff J.P."/>
            <person name="Ohm R.A."/>
            <person name="Otillar R.P."/>
            <person name="Pangilinan J."/>
            <person name="Peng Y."/>
            <person name="Rokas A."/>
            <person name="Rosa C.A."/>
            <person name="Scheuner C."/>
            <person name="Sibirny A.A."/>
            <person name="Slot J.C."/>
            <person name="Stielow J.B."/>
            <person name="Sun H."/>
            <person name="Kurtzman C.P."/>
            <person name="Blackwell M."/>
            <person name="Grigoriev I.V."/>
            <person name="Jeffries T.W."/>
        </authorList>
    </citation>
    <scope>NUCLEOTIDE SEQUENCE [LARGE SCALE GENOMIC DNA]</scope>
    <source>
        <strain evidence="11">NRRL YB-2248</strain>
    </source>
</reference>
<evidence type="ECO:0000256" key="9">
    <source>
        <dbReference type="SAM" id="Phobius"/>
    </source>
</evidence>
<sequence>KSYFFYGNPSSSLHSSSNDDDTNTGPNIVDVINEINDDRNFRIHLNQDIPEKNKLPTDLQLPNVNEEEDNSKYVRKIINADDVEEIRLESFLDTEKTYKDLIAGGFTEDQSEVILSLISKNLENKLQWLNRSFVPTIDLENEEYLFDGAHSELLVEIKNNREVTITDLTNSSIILKRAFNSLHDETSSKIQLNDNSIKMNLNQFKHENNLHQKQLNLKNQDLINKIISELMSGLRSDIESFRWQLTRSGIMAIILMGIAILGGWNLTKKDNGTENGGAGGGSSGVIGVDEPVLKQLYDMSDEESADYEADWDEDVQ</sequence>
<keyword evidence="4 9" id="KW-1133">Transmembrane helix</keyword>
<evidence type="ECO:0000256" key="2">
    <source>
        <dbReference type="ARBA" id="ARBA00004370"/>
    </source>
</evidence>
<dbReference type="GO" id="GO:0016020">
    <property type="term" value="C:membrane"/>
    <property type="evidence" value="ECO:0007669"/>
    <property type="project" value="UniProtKB-SubCell"/>
</dbReference>
<dbReference type="Proteomes" id="UP000094801">
    <property type="component" value="Unassembled WGS sequence"/>
</dbReference>
<evidence type="ECO:0000256" key="1">
    <source>
        <dbReference type="ARBA" id="ARBA00004173"/>
    </source>
</evidence>
<feature type="non-terminal residue" evidence="10">
    <location>
        <position position="1"/>
    </location>
</feature>
<evidence type="ECO:0000256" key="4">
    <source>
        <dbReference type="ARBA" id="ARBA00022989"/>
    </source>
</evidence>
<dbReference type="GO" id="GO:0005739">
    <property type="term" value="C:mitochondrion"/>
    <property type="evidence" value="ECO:0007669"/>
    <property type="project" value="UniProtKB-SubCell"/>
</dbReference>
<dbReference type="AlphaFoldDB" id="A0A1E4SXQ9"/>
<evidence type="ECO:0000256" key="3">
    <source>
        <dbReference type="ARBA" id="ARBA00022692"/>
    </source>
</evidence>
<evidence type="ECO:0000313" key="10">
    <source>
        <dbReference type="EMBL" id="ODV84284.1"/>
    </source>
</evidence>
<evidence type="ECO:0000256" key="6">
    <source>
        <dbReference type="ARBA" id="ARBA00023128"/>
    </source>
</evidence>
<keyword evidence="7 9" id="KW-0472">Membrane</keyword>
<comment type="subcellular location">
    <subcellularLocation>
        <location evidence="2">Membrane</location>
    </subcellularLocation>
    <subcellularLocation>
        <location evidence="1">Mitochondrion</location>
    </subcellularLocation>
</comment>